<feature type="domain" description="FAD-binding" evidence="6">
    <location>
        <begin position="7"/>
        <end position="339"/>
    </location>
</feature>
<dbReference type="RefSeq" id="WP_378039051.1">
    <property type="nucleotide sequence ID" value="NZ_JBHSIV010000044.1"/>
</dbReference>
<protein>
    <submittedName>
        <fullName evidence="7">FAD-dependent monooxygenase</fullName>
    </submittedName>
</protein>
<dbReference type="Gene3D" id="3.40.30.120">
    <property type="match status" value="1"/>
</dbReference>
<keyword evidence="7" id="KW-0560">Oxidoreductase</keyword>
<feature type="compositionally biased region" description="Basic residues" evidence="5">
    <location>
        <begin position="403"/>
        <end position="413"/>
    </location>
</feature>
<comment type="similarity">
    <text evidence="2">Belongs to the PheA/TfdB FAD monooxygenase family.</text>
</comment>
<keyword evidence="7" id="KW-0503">Monooxygenase</keyword>
<evidence type="ECO:0000256" key="5">
    <source>
        <dbReference type="SAM" id="MobiDB-lite"/>
    </source>
</evidence>
<proteinExistence type="inferred from homology"/>
<dbReference type="InterPro" id="IPR002938">
    <property type="entry name" value="FAD-bd"/>
</dbReference>
<evidence type="ECO:0000313" key="8">
    <source>
        <dbReference type="Proteomes" id="UP001595947"/>
    </source>
</evidence>
<gene>
    <name evidence="7" type="ORF">ACFPBZ_26180</name>
</gene>
<comment type="caution">
    <text evidence="7">The sequence shown here is derived from an EMBL/GenBank/DDBJ whole genome shotgun (WGS) entry which is preliminary data.</text>
</comment>
<feature type="region of interest" description="Disordered" evidence="5">
    <location>
        <begin position="398"/>
        <end position="418"/>
    </location>
</feature>
<sequence>MQNAVRSEVLVVGAGPVGLTLANALAHHGVTATVVDSRHEPRTQSRANNLYARPQELLAAVGLRDLLADGAHRVSSAQFVMNGRSIDTVGFDDASLPYPAVLYSSQAVMERTMRDALTGRGRPVEGGVTLVGLEQDATGVDAELETADGHRYTHRARYVVGTDGANSAVRRAVRIELEVEDFPRRATRQIDARLSWRRPTTRDTMWFFVYENGFAGVLPIEGDCHRLFFVEDDEGMPEREPTVEEMQDRAREVTGDPTVTLTDPIWASHTRFRHGVASAHAVGRVFLAGDAGHLNLPIGGQGMNAGMQDAVTLAWRLAMTLAGRAAPAVLASYATERHGEHRRLGRQEVSGFRRLMYRSGLQDKVLDVAAAAVPEIGKRLLGAEELQQLAVAYPDSPLSVDHRPRRPGRRVAAGHRAPDSRVVRDDRTTTLFEQIYNPDGLTWGWALLAFEGPGDDRAELAAAVEAVTLRHPWVRARLVRNRPDGPAAPDEVPVLWDLDGQAHSAYGTARSATLVLVRPDGHVGLLAPADRGDALLTYCGAIDPTHDRRPAELAHAGAHS</sequence>
<accession>A0ABV9YSX0</accession>
<evidence type="ECO:0000256" key="3">
    <source>
        <dbReference type="ARBA" id="ARBA00022630"/>
    </source>
</evidence>
<reference evidence="8" key="1">
    <citation type="journal article" date="2019" name="Int. J. Syst. Evol. Microbiol.">
        <title>The Global Catalogue of Microorganisms (GCM) 10K type strain sequencing project: providing services to taxonomists for standard genome sequencing and annotation.</title>
        <authorList>
            <consortium name="The Broad Institute Genomics Platform"/>
            <consortium name="The Broad Institute Genome Sequencing Center for Infectious Disease"/>
            <person name="Wu L."/>
            <person name="Ma J."/>
        </authorList>
    </citation>
    <scope>NUCLEOTIDE SEQUENCE [LARGE SCALE GENOMIC DNA]</scope>
    <source>
        <strain evidence="8">CGMCC 4.7093</strain>
    </source>
</reference>
<dbReference type="Proteomes" id="UP001595947">
    <property type="component" value="Unassembled WGS sequence"/>
</dbReference>
<dbReference type="PANTHER" id="PTHR43004:SF19">
    <property type="entry name" value="BINDING MONOOXYGENASE, PUTATIVE (JCVI)-RELATED"/>
    <property type="match status" value="1"/>
</dbReference>
<evidence type="ECO:0000256" key="2">
    <source>
        <dbReference type="ARBA" id="ARBA00007801"/>
    </source>
</evidence>
<keyword evidence="4" id="KW-0274">FAD</keyword>
<evidence type="ECO:0000259" key="6">
    <source>
        <dbReference type="Pfam" id="PF01494"/>
    </source>
</evidence>
<dbReference type="InterPro" id="IPR050641">
    <property type="entry name" value="RIFMO-like"/>
</dbReference>
<dbReference type="GO" id="GO:0004497">
    <property type="term" value="F:monooxygenase activity"/>
    <property type="evidence" value="ECO:0007669"/>
    <property type="project" value="UniProtKB-KW"/>
</dbReference>
<keyword evidence="3" id="KW-0285">Flavoprotein</keyword>
<comment type="cofactor">
    <cofactor evidence="1">
        <name>FAD</name>
        <dbReference type="ChEBI" id="CHEBI:57692"/>
    </cofactor>
</comment>
<dbReference type="Gene3D" id="3.50.50.60">
    <property type="entry name" value="FAD/NAD(P)-binding domain"/>
    <property type="match status" value="1"/>
</dbReference>
<dbReference type="InterPro" id="IPR036188">
    <property type="entry name" value="FAD/NAD-bd_sf"/>
</dbReference>
<dbReference type="Gene3D" id="3.30.70.2450">
    <property type="match status" value="1"/>
</dbReference>
<keyword evidence="8" id="KW-1185">Reference proteome</keyword>
<dbReference type="PANTHER" id="PTHR43004">
    <property type="entry name" value="TRK SYSTEM POTASSIUM UPTAKE PROTEIN"/>
    <property type="match status" value="1"/>
</dbReference>
<dbReference type="SUPFAM" id="SSF52833">
    <property type="entry name" value="Thioredoxin-like"/>
    <property type="match status" value="1"/>
</dbReference>
<dbReference type="Pfam" id="PF01494">
    <property type="entry name" value="FAD_binding_3"/>
    <property type="match status" value="1"/>
</dbReference>
<name>A0ABV9YSX0_9PSEU</name>
<dbReference type="PRINTS" id="PR00420">
    <property type="entry name" value="RNGMNOXGNASE"/>
</dbReference>
<dbReference type="SUPFAM" id="SSF51905">
    <property type="entry name" value="FAD/NAD(P)-binding domain"/>
    <property type="match status" value="1"/>
</dbReference>
<evidence type="ECO:0000256" key="1">
    <source>
        <dbReference type="ARBA" id="ARBA00001974"/>
    </source>
</evidence>
<dbReference type="EMBL" id="JBHSIV010000044">
    <property type="protein sequence ID" value="MFC5065731.1"/>
    <property type="molecule type" value="Genomic_DNA"/>
</dbReference>
<dbReference type="InterPro" id="IPR036249">
    <property type="entry name" value="Thioredoxin-like_sf"/>
</dbReference>
<evidence type="ECO:0000256" key="4">
    <source>
        <dbReference type="ARBA" id="ARBA00022827"/>
    </source>
</evidence>
<evidence type="ECO:0000313" key="7">
    <source>
        <dbReference type="EMBL" id="MFC5065731.1"/>
    </source>
</evidence>
<organism evidence="7 8">
    <name type="scientific">Actinomycetospora atypica</name>
    <dbReference type="NCBI Taxonomy" id="1290095"/>
    <lineage>
        <taxon>Bacteria</taxon>
        <taxon>Bacillati</taxon>
        <taxon>Actinomycetota</taxon>
        <taxon>Actinomycetes</taxon>
        <taxon>Pseudonocardiales</taxon>
        <taxon>Pseudonocardiaceae</taxon>
        <taxon>Actinomycetospora</taxon>
    </lineage>
</organism>